<dbReference type="Pfam" id="PF00877">
    <property type="entry name" value="NLPC_P60"/>
    <property type="match status" value="1"/>
</dbReference>
<comment type="similarity">
    <text evidence="1">Belongs to the peptidase C40 family.</text>
</comment>
<reference evidence="6" key="1">
    <citation type="submission" date="2020-04" db="EMBL/GenBank/DDBJ databases">
        <title>Deep metagenomics examines the oral microbiome during advanced dental caries in children, revealing novel taxa and co-occurrences with host molecules.</title>
        <authorList>
            <person name="Baker J.L."/>
            <person name="Morton J.T."/>
            <person name="Dinis M."/>
            <person name="Alvarez R."/>
            <person name="Tran N.C."/>
            <person name="Knight R."/>
            <person name="Edlund A."/>
        </authorList>
    </citation>
    <scope>NUCLEOTIDE SEQUENCE</scope>
    <source>
        <strain evidence="6">JCVI_38_bin.19</strain>
    </source>
</reference>
<dbReference type="SUPFAM" id="SSF54001">
    <property type="entry name" value="Cysteine proteinases"/>
    <property type="match status" value="1"/>
</dbReference>
<feature type="domain" description="NlpC/P60" evidence="5">
    <location>
        <begin position="111"/>
        <end position="225"/>
    </location>
</feature>
<name>A0A930DN33_9FIRM</name>
<protein>
    <submittedName>
        <fullName evidence="6">C40 family peptidase</fullName>
    </submittedName>
</protein>
<organism evidence="6 7">
    <name type="scientific">Oribacterium sinus</name>
    <dbReference type="NCBI Taxonomy" id="237576"/>
    <lineage>
        <taxon>Bacteria</taxon>
        <taxon>Bacillati</taxon>
        <taxon>Bacillota</taxon>
        <taxon>Clostridia</taxon>
        <taxon>Lachnospirales</taxon>
        <taxon>Lachnospiraceae</taxon>
        <taxon>Oribacterium</taxon>
    </lineage>
</organism>
<keyword evidence="2" id="KW-0645">Protease</keyword>
<dbReference type="GO" id="GO:0008234">
    <property type="term" value="F:cysteine-type peptidase activity"/>
    <property type="evidence" value="ECO:0007669"/>
    <property type="project" value="UniProtKB-KW"/>
</dbReference>
<dbReference type="PANTHER" id="PTHR47053:SF1">
    <property type="entry name" value="MUREIN DD-ENDOPEPTIDASE MEPH-RELATED"/>
    <property type="match status" value="1"/>
</dbReference>
<evidence type="ECO:0000256" key="2">
    <source>
        <dbReference type="ARBA" id="ARBA00022670"/>
    </source>
</evidence>
<keyword evidence="4" id="KW-0788">Thiol protease</keyword>
<evidence type="ECO:0000313" key="6">
    <source>
        <dbReference type="EMBL" id="MBF1272890.1"/>
    </source>
</evidence>
<dbReference type="GO" id="GO:0006508">
    <property type="term" value="P:proteolysis"/>
    <property type="evidence" value="ECO:0007669"/>
    <property type="project" value="UniProtKB-KW"/>
</dbReference>
<dbReference type="InterPro" id="IPR051202">
    <property type="entry name" value="Peptidase_C40"/>
</dbReference>
<keyword evidence="3" id="KW-0378">Hydrolase</keyword>
<accession>A0A930DN33</accession>
<proteinExistence type="inferred from homology"/>
<dbReference type="InterPro" id="IPR038765">
    <property type="entry name" value="Papain-like_cys_pep_sf"/>
</dbReference>
<evidence type="ECO:0000256" key="1">
    <source>
        <dbReference type="ARBA" id="ARBA00007074"/>
    </source>
</evidence>
<dbReference type="AlphaFoldDB" id="A0A930DN33"/>
<evidence type="ECO:0000313" key="7">
    <source>
        <dbReference type="Proteomes" id="UP000775770"/>
    </source>
</evidence>
<gene>
    <name evidence="6" type="ORF">HXM90_05650</name>
</gene>
<dbReference type="PROSITE" id="PS51935">
    <property type="entry name" value="NLPC_P60"/>
    <property type="match status" value="1"/>
</dbReference>
<dbReference type="Proteomes" id="UP000775770">
    <property type="component" value="Unassembled WGS sequence"/>
</dbReference>
<evidence type="ECO:0000256" key="4">
    <source>
        <dbReference type="ARBA" id="ARBA00022807"/>
    </source>
</evidence>
<evidence type="ECO:0000256" key="3">
    <source>
        <dbReference type="ARBA" id="ARBA00022801"/>
    </source>
</evidence>
<evidence type="ECO:0000259" key="5">
    <source>
        <dbReference type="PROSITE" id="PS51935"/>
    </source>
</evidence>
<dbReference type="EMBL" id="JABZRA010000068">
    <property type="protein sequence ID" value="MBF1272890.1"/>
    <property type="molecule type" value="Genomic_DNA"/>
</dbReference>
<dbReference type="InterPro" id="IPR000064">
    <property type="entry name" value="NLP_P60_dom"/>
</dbReference>
<sequence length="225" mass="24030">MANCNTNPKGEFMQEANYTVKNNKTEERNSVKGNLGKANRKGMRRSALKFGKKGLALALALMSLSMSTAFTASASPKEEELLVFSEEGAIISQEDQSTSLFSDDVLVGDTVSRSQQIVDYATQYIGRPYRYGGVSLLHGSDCSGFLMGIFGHFGIGLPHSSAEIGTLGTNVGSLANAIPGDVLAYSGHVGIYLGNGRMLSALNSRSGVTIESATYKPIKSIRRFV</sequence>
<comment type="caution">
    <text evidence="6">The sequence shown here is derived from an EMBL/GenBank/DDBJ whole genome shotgun (WGS) entry which is preliminary data.</text>
</comment>
<dbReference type="PANTHER" id="PTHR47053">
    <property type="entry name" value="MUREIN DD-ENDOPEPTIDASE MEPH-RELATED"/>
    <property type="match status" value="1"/>
</dbReference>
<dbReference type="Gene3D" id="3.90.1720.10">
    <property type="entry name" value="endopeptidase domain like (from Nostoc punctiforme)"/>
    <property type="match status" value="1"/>
</dbReference>